<comment type="caution">
    <text evidence="1">The sequence shown here is derived from an EMBL/GenBank/DDBJ whole genome shotgun (WGS) entry which is preliminary data.</text>
</comment>
<dbReference type="AlphaFoldDB" id="A0A4V3BKX5"/>
<dbReference type="InterPro" id="IPR007760">
    <property type="entry name" value="Mn_catalase"/>
</dbReference>
<reference evidence="1 2" key="1">
    <citation type="submission" date="2019-03" db="EMBL/GenBank/DDBJ databases">
        <title>Genomic Encyclopedia of Type Strains, Phase IV (KMG-IV): sequencing the most valuable type-strain genomes for metagenomic binning, comparative biology and taxonomic classification.</title>
        <authorList>
            <person name="Goeker M."/>
        </authorList>
    </citation>
    <scope>NUCLEOTIDE SEQUENCE [LARGE SCALE GENOMIC DNA]</scope>
    <source>
        <strain evidence="1 2">DSM 12121</strain>
    </source>
</reference>
<dbReference type="EMBL" id="SNVV01000034">
    <property type="protein sequence ID" value="TDN44512.1"/>
    <property type="molecule type" value="Genomic_DNA"/>
</dbReference>
<accession>A0A4V3BKX5</accession>
<keyword evidence="2" id="KW-1185">Reference proteome</keyword>
<protein>
    <submittedName>
        <fullName evidence="1">Manganese containing catalase</fullName>
    </submittedName>
</protein>
<gene>
    <name evidence="1" type="ORF">C7389_13426</name>
</gene>
<proteinExistence type="predicted"/>
<dbReference type="RefSeq" id="WP_211168514.1">
    <property type="nucleotide sequence ID" value="NZ_SNVV01000034.1"/>
</dbReference>
<dbReference type="Pfam" id="PF05067">
    <property type="entry name" value="Mn_catalase"/>
    <property type="match status" value="1"/>
</dbReference>
<evidence type="ECO:0000313" key="1">
    <source>
        <dbReference type="EMBL" id="TDN44512.1"/>
    </source>
</evidence>
<dbReference type="Proteomes" id="UP000295129">
    <property type="component" value="Unassembled WGS sequence"/>
</dbReference>
<evidence type="ECO:0000313" key="2">
    <source>
        <dbReference type="Proteomes" id="UP000295129"/>
    </source>
</evidence>
<organism evidence="1 2">
    <name type="scientific">Azoarcus indigens</name>
    <dbReference type="NCBI Taxonomy" id="29545"/>
    <lineage>
        <taxon>Bacteria</taxon>
        <taxon>Pseudomonadati</taxon>
        <taxon>Pseudomonadota</taxon>
        <taxon>Betaproteobacteria</taxon>
        <taxon>Rhodocyclales</taxon>
        <taxon>Zoogloeaceae</taxon>
        <taxon>Azoarcus</taxon>
    </lineage>
</organism>
<sequence length="57" mass="6299">MLMDIATEELSQFEAIGSVVVMPNKRAKGKFVEVTEEEGELYRSIMAGDNGHVTQVL</sequence>
<name>A0A4V3BKX5_9RHOO</name>